<feature type="compositionally biased region" description="Basic residues" evidence="11">
    <location>
        <begin position="396"/>
        <end position="411"/>
    </location>
</feature>
<dbReference type="Pfam" id="PF21091">
    <property type="entry name" value="SPT16_C"/>
    <property type="match status" value="1"/>
</dbReference>
<evidence type="ECO:0000256" key="4">
    <source>
        <dbReference type="ARBA" id="ARBA00022763"/>
    </source>
</evidence>
<feature type="compositionally biased region" description="Basic residues" evidence="11">
    <location>
        <begin position="419"/>
        <end position="434"/>
    </location>
</feature>
<evidence type="ECO:0000313" key="12">
    <source>
        <dbReference type="EMBL" id="CAD7233594.1"/>
    </source>
</evidence>
<comment type="subunit">
    <text evidence="10">Component of the FACT complex.</text>
</comment>
<proteinExistence type="inferred from homology"/>
<feature type="region of interest" description="Disordered" evidence="11">
    <location>
        <begin position="241"/>
        <end position="434"/>
    </location>
</feature>
<dbReference type="GO" id="GO:0006281">
    <property type="term" value="P:DNA repair"/>
    <property type="evidence" value="ECO:0007669"/>
    <property type="project" value="UniProtKB-UniRule"/>
</dbReference>
<dbReference type="PANTHER" id="PTHR13980">
    <property type="entry name" value="CDC68 RELATED"/>
    <property type="match status" value="1"/>
</dbReference>
<comment type="subcellular location">
    <subcellularLocation>
        <location evidence="10">Nucleus</location>
    </subcellularLocation>
    <subcellularLocation>
        <location evidence="10">Chromosome</location>
    </subcellularLocation>
</comment>
<dbReference type="EMBL" id="OB666576">
    <property type="protein sequence ID" value="CAD7233594.1"/>
    <property type="molecule type" value="Genomic_DNA"/>
</dbReference>
<comment type="similarity">
    <text evidence="1 10">Belongs to the peptidase M24 family. SPT16 subfamily.</text>
</comment>
<keyword evidence="9 10" id="KW-0539">Nucleus</keyword>
<evidence type="ECO:0000256" key="6">
    <source>
        <dbReference type="ARBA" id="ARBA00023054"/>
    </source>
</evidence>
<evidence type="ECO:0000256" key="2">
    <source>
        <dbReference type="ARBA" id="ARBA00022454"/>
    </source>
</evidence>
<dbReference type="GO" id="GO:0031491">
    <property type="term" value="F:nucleosome binding"/>
    <property type="evidence" value="ECO:0007669"/>
    <property type="project" value="TreeGrafter"/>
</dbReference>
<evidence type="ECO:0000256" key="11">
    <source>
        <dbReference type="SAM" id="MobiDB-lite"/>
    </source>
</evidence>
<dbReference type="Pfam" id="PF08512">
    <property type="entry name" value="Rttp106-like_middle"/>
    <property type="match status" value="1"/>
</dbReference>
<dbReference type="OrthoDB" id="6367903at2759"/>
<dbReference type="GO" id="GO:0006260">
    <property type="term" value="P:DNA replication"/>
    <property type="evidence" value="ECO:0007669"/>
    <property type="project" value="UniProtKB-KW"/>
</dbReference>
<keyword evidence="2 10" id="KW-0158">Chromosome</keyword>
<name>A0A7R8WQY7_9CRUS</name>
<feature type="compositionally biased region" description="Basic and acidic residues" evidence="11">
    <location>
        <begin position="313"/>
        <end position="339"/>
    </location>
</feature>
<dbReference type="InterPro" id="IPR056595">
    <property type="entry name" value="Fact-SPT16_PH"/>
</dbReference>
<gene>
    <name evidence="12" type="ORF">CTOB1V02_LOCUS11415</name>
</gene>
<keyword evidence="8 10" id="KW-0234">DNA repair</keyword>
<protein>
    <recommendedName>
        <fullName evidence="10">FACT complex subunit</fullName>
    </recommendedName>
</protein>
<evidence type="ECO:0000256" key="8">
    <source>
        <dbReference type="ARBA" id="ARBA00023204"/>
    </source>
</evidence>
<dbReference type="Pfam" id="PF24824">
    <property type="entry name" value="PH_SPT16"/>
    <property type="match status" value="1"/>
</dbReference>
<evidence type="ECO:0000256" key="3">
    <source>
        <dbReference type="ARBA" id="ARBA00022705"/>
    </source>
</evidence>
<comment type="function">
    <text evidence="10">Component of the FACT complex, a general chromatin factor that acts to reorganize nucleosomes. The FACT complex is involved in multiple processes that require DNA as a template such as mRNA elongation, DNA replication and DNA repair. During transcription elongation the FACT complex acts as a histone chaperone that both destabilizes and restores nucleosomal structure. It facilitates the passage of RNA polymerase II and transcription by promoting the dissociation of one histone H2A-H2B dimer from the nucleosome, then subsequently promotes the reestablishment of the nucleosome following the passage of RNA polymerase II.</text>
</comment>
<organism evidence="12">
    <name type="scientific">Cyprideis torosa</name>
    <dbReference type="NCBI Taxonomy" id="163714"/>
    <lineage>
        <taxon>Eukaryota</taxon>
        <taxon>Metazoa</taxon>
        <taxon>Ecdysozoa</taxon>
        <taxon>Arthropoda</taxon>
        <taxon>Crustacea</taxon>
        <taxon>Oligostraca</taxon>
        <taxon>Ostracoda</taxon>
        <taxon>Podocopa</taxon>
        <taxon>Podocopida</taxon>
        <taxon>Cytherocopina</taxon>
        <taxon>Cytheroidea</taxon>
        <taxon>Cytherideidae</taxon>
        <taxon>Cyprideis</taxon>
    </lineage>
</organism>
<sequence>TLEAHTNGFRYTSVRGDKVDILYNNIRHAFYQPCDGEMIILLHFHLKNAIMFGKKKHLDVQLFTEVGELTTDLARNHHVADRDDLAAEQAERELRHKLKQAFRSFCDKAHSLTKGAVDFDSPFRTLGFPGVPFRSTVLLQPTSTCLVNLTEWPPFVITMEDVELVHFERVQFQLKNFDMVFVFKEYSRKVAMVTSVPMNMLDHVKQWLDSADVRYTEGVQSLNWVKIMKTIVDDPEAFFEQGGWDFLNPESDEEAAEDEEDDEDEEFQPSESEDEGSESDDSDEDYESEMSDESDDSEGERGSSEEEGESWSDLERKAAEDDIHKEKYGTEREREEPPAKKSKKHHRSDASPSKHHRSSSSSSKSSKRKPSASGSSRDHQRHHRPSKESASAKHDRDRHHKKESPSKKRKHSSPEKHRSGGSKHHSSSSHKKSR</sequence>
<reference evidence="12" key="1">
    <citation type="submission" date="2020-11" db="EMBL/GenBank/DDBJ databases">
        <authorList>
            <person name="Tran Van P."/>
        </authorList>
    </citation>
    <scope>NUCLEOTIDE SEQUENCE</scope>
</reference>
<dbReference type="InterPro" id="IPR011993">
    <property type="entry name" value="PH-like_dom_sf"/>
</dbReference>
<feature type="compositionally biased region" description="Basic and acidic residues" evidence="11">
    <location>
        <begin position="386"/>
        <end position="395"/>
    </location>
</feature>
<accession>A0A7R8WQY7</accession>
<feature type="compositionally biased region" description="Basic residues" evidence="11">
    <location>
        <begin position="340"/>
        <end position="358"/>
    </location>
</feature>
<evidence type="ECO:0000256" key="1">
    <source>
        <dbReference type="ARBA" id="ARBA00010779"/>
    </source>
</evidence>
<keyword evidence="4 10" id="KW-0227">DNA damage</keyword>
<evidence type="ECO:0000256" key="10">
    <source>
        <dbReference type="RuleBase" id="RU367052"/>
    </source>
</evidence>
<keyword evidence="3 10" id="KW-0235">DNA replication</keyword>
<dbReference type="Gene3D" id="2.30.29.150">
    <property type="match status" value="1"/>
</dbReference>
<dbReference type="Gene3D" id="2.30.29.30">
    <property type="entry name" value="Pleckstrin-homology domain (PH domain)/Phosphotyrosine-binding domain (PTB)"/>
    <property type="match status" value="1"/>
</dbReference>
<dbReference type="AlphaFoldDB" id="A0A7R8WQY7"/>
<dbReference type="InterPro" id="IPR013719">
    <property type="entry name" value="RTT106/SPT16-like_middle_dom"/>
</dbReference>
<dbReference type="GO" id="GO:0006368">
    <property type="term" value="P:transcription elongation by RNA polymerase II"/>
    <property type="evidence" value="ECO:0007669"/>
    <property type="project" value="TreeGrafter"/>
</dbReference>
<dbReference type="FunFam" id="2.30.29.30:FF:000017">
    <property type="entry name" value="FACT complex subunit SPT16"/>
    <property type="match status" value="1"/>
</dbReference>
<keyword evidence="6" id="KW-0175">Coiled coil</keyword>
<evidence type="ECO:0000256" key="7">
    <source>
        <dbReference type="ARBA" id="ARBA00023163"/>
    </source>
</evidence>
<feature type="compositionally biased region" description="Acidic residues" evidence="11">
    <location>
        <begin position="250"/>
        <end position="298"/>
    </location>
</feature>
<dbReference type="PANTHER" id="PTHR13980:SF15">
    <property type="entry name" value="FACT COMPLEX SUBUNIT SPT16"/>
    <property type="match status" value="1"/>
</dbReference>
<dbReference type="InterPro" id="IPR048969">
    <property type="entry name" value="FACT_SPT16_C"/>
</dbReference>
<keyword evidence="5 10" id="KW-0805">Transcription regulation</keyword>
<evidence type="ECO:0000256" key="9">
    <source>
        <dbReference type="ARBA" id="ARBA00023242"/>
    </source>
</evidence>
<evidence type="ECO:0000256" key="5">
    <source>
        <dbReference type="ARBA" id="ARBA00023015"/>
    </source>
</evidence>
<feature type="non-terminal residue" evidence="12">
    <location>
        <position position="434"/>
    </location>
</feature>
<dbReference type="SMART" id="SM01287">
    <property type="entry name" value="Rtt106"/>
    <property type="match status" value="1"/>
</dbReference>
<dbReference type="GO" id="GO:0035101">
    <property type="term" value="C:FACT complex"/>
    <property type="evidence" value="ECO:0007669"/>
    <property type="project" value="UniProtKB-UniRule"/>
</dbReference>
<keyword evidence="7 10" id="KW-0804">Transcription</keyword>
<dbReference type="InterPro" id="IPR040258">
    <property type="entry name" value="Spt16"/>
</dbReference>